<evidence type="ECO:0000256" key="3">
    <source>
        <dbReference type="ARBA" id="ARBA00022605"/>
    </source>
</evidence>
<evidence type="ECO:0000313" key="8">
    <source>
        <dbReference type="EMBL" id="PWL03187.1"/>
    </source>
</evidence>
<dbReference type="Pfam" id="PF01118">
    <property type="entry name" value="Semialdhyde_dh"/>
    <property type="match status" value="1"/>
</dbReference>
<comment type="pathway">
    <text evidence="6">Amino-acid biosynthesis; L-arginine biosynthesis; N(2)-acetyl-L-ornithine from L-glutamate: step 3/4.</text>
</comment>
<comment type="function">
    <text evidence="6">Catalyzes the NADPH-dependent reduction of N-acetyl-5-glutamyl phosphate to yield N-acetyl-L-glutamate 5-semialdehyde.</text>
</comment>
<keyword evidence="1 6" id="KW-0963">Cytoplasm</keyword>
<dbReference type="EMBL" id="QGHD01000008">
    <property type="protein sequence ID" value="PWL03187.1"/>
    <property type="molecule type" value="Genomic_DNA"/>
</dbReference>
<comment type="similarity">
    <text evidence="6">Belongs to the NAGSA dehydrogenase family. Type 2 subfamily.</text>
</comment>
<dbReference type="Proteomes" id="UP000245523">
    <property type="component" value="Unassembled WGS sequence"/>
</dbReference>
<dbReference type="SUPFAM" id="SSF55347">
    <property type="entry name" value="Glyceraldehyde-3-phosphate dehydrogenase-like, C-terminal domain"/>
    <property type="match status" value="1"/>
</dbReference>
<dbReference type="SUPFAM" id="SSF51735">
    <property type="entry name" value="NAD(P)-binding Rossmann-fold domains"/>
    <property type="match status" value="1"/>
</dbReference>
<dbReference type="Gene3D" id="3.30.360.10">
    <property type="entry name" value="Dihydrodipicolinate Reductase, domain 2"/>
    <property type="match status" value="1"/>
</dbReference>
<evidence type="ECO:0000256" key="1">
    <source>
        <dbReference type="ARBA" id="ARBA00022490"/>
    </source>
</evidence>
<reference evidence="8 9" key="1">
    <citation type="submission" date="2018-05" db="EMBL/GenBank/DDBJ databases">
        <title>Animal gut microbial communities from fecal samples from Wisconsin, USA.</title>
        <authorList>
            <person name="Neumann A."/>
        </authorList>
    </citation>
    <scope>NUCLEOTIDE SEQUENCE [LARGE SCALE GENOMIC DNA]</scope>
    <source>
        <strain evidence="8 9">UWS4</strain>
    </source>
</reference>
<evidence type="ECO:0000256" key="5">
    <source>
        <dbReference type="ARBA" id="ARBA00023002"/>
    </source>
</evidence>
<evidence type="ECO:0000313" key="9">
    <source>
        <dbReference type="Proteomes" id="UP000245523"/>
    </source>
</evidence>
<dbReference type="InterPro" id="IPR000534">
    <property type="entry name" value="Semialdehyde_DH_NAD-bd"/>
</dbReference>
<evidence type="ECO:0000256" key="2">
    <source>
        <dbReference type="ARBA" id="ARBA00022571"/>
    </source>
</evidence>
<keyword evidence="2 6" id="KW-0055">Arginine biosynthesis</keyword>
<keyword evidence="5 6" id="KW-0560">Oxidoreductase</keyword>
<dbReference type="InterPro" id="IPR058924">
    <property type="entry name" value="AGPR_dimerisation_dom"/>
</dbReference>
<dbReference type="InterPro" id="IPR010136">
    <property type="entry name" value="AGPR_type-2"/>
</dbReference>
<proteinExistence type="inferred from homology"/>
<evidence type="ECO:0000259" key="7">
    <source>
        <dbReference type="SMART" id="SM00859"/>
    </source>
</evidence>
<dbReference type="Gene3D" id="3.40.50.720">
    <property type="entry name" value="NAD(P)-binding Rossmann-like Domain"/>
    <property type="match status" value="1"/>
</dbReference>
<evidence type="ECO:0000256" key="6">
    <source>
        <dbReference type="HAMAP-Rule" id="MF_01110"/>
    </source>
</evidence>
<protein>
    <recommendedName>
        <fullName evidence="6">N-acetyl-gamma-glutamyl-phosphate reductase</fullName>
        <shortName evidence="6">AGPR</shortName>
        <ecNumber evidence="6">1.2.1.38</ecNumber>
    </recommendedName>
    <alternativeName>
        <fullName evidence="6">N-acetyl-glutamate semialdehyde dehydrogenase</fullName>
        <shortName evidence="6">NAGSA dehydrogenase</shortName>
    </alternativeName>
</protein>
<dbReference type="Pfam" id="PF22698">
    <property type="entry name" value="Semialdhyde_dhC_1"/>
    <property type="match status" value="1"/>
</dbReference>
<dbReference type="SMART" id="SM00859">
    <property type="entry name" value="Semialdhyde_dh"/>
    <property type="match status" value="1"/>
</dbReference>
<dbReference type="CDD" id="cd17896">
    <property type="entry name" value="AGPR_2_N"/>
    <property type="match status" value="1"/>
</dbReference>
<dbReference type="PANTHER" id="PTHR32338:SF10">
    <property type="entry name" value="N-ACETYL-GAMMA-GLUTAMYL-PHOSPHATE REDUCTASE, CHLOROPLASTIC-RELATED"/>
    <property type="match status" value="1"/>
</dbReference>
<sequence length="323" mass="34499">MFKIFVDGEAGTTGLQINERLAKRDDVEILHIDPELRKDAAERAKLINASDVTFLCLPDAASKESALLCTNPKTKIIDASTAHRTNPNWAYGLPELSPEFRQKIQTGTRIANPGCHASGFILGVYPLIAAGLLKKSADLATYSLTGYSGGGKKMIATYEAEGAQISHPGESPRLFAPRPYALGHHHKHLPEMQLICGLTKSPIFNPVVGPFYKGMAVSTAIFQSSLSKSATAADIQNILAEHYAGSRFVKVLPYEEEPTLDAGSLNPTECNGTNEAHVYVFGKGESIQVSVIIDNLGKGASGAAIQNMNIALGIDEGSGLSCF</sequence>
<dbReference type="EC" id="1.2.1.38" evidence="6"/>
<keyword evidence="9" id="KW-1185">Reference proteome</keyword>
<dbReference type="CDD" id="cd23935">
    <property type="entry name" value="AGPR_2_C"/>
    <property type="match status" value="1"/>
</dbReference>
<feature type="domain" description="Semialdehyde dehydrogenase NAD-binding" evidence="7">
    <location>
        <begin position="3"/>
        <end position="104"/>
    </location>
</feature>
<keyword evidence="4 6" id="KW-0521">NADP</keyword>
<evidence type="ECO:0000256" key="4">
    <source>
        <dbReference type="ARBA" id="ARBA00022857"/>
    </source>
</evidence>
<dbReference type="PANTHER" id="PTHR32338">
    <property type="entry name" value="N-ACETYL-GAMMA-GLUTAMYL-PHOSPHATE REDUCTASE, CHLOROPLASTIC-RELATED-RELATED"/>
    <property type="match status" value="1"/>
</dbReference>
<feature type="active site" evidence="6">
    <location>
        <position position="115"/>
    </location>
</feature>
<dbReference type="InterPro" id="IPR036291">
    <property type="entry name" value="NAD(P)-bd_dom_sf"/>
</dbReference>
<dbReference type="InterPro" id="IPR050085">
    <property type="entry name" value="AGPR"/>
</dbReference>
<comment type="catalytic activity">
    <reaction evidence="6">
        <text>N-acetyl-L-glutamate 5-semialdehyde + phosphate + NADP(+) = N-acetyl-L-glutamyl 5-phosphate + NADPH + H(+)</text>
        <dbReference type="Rhea" id="RHEA:21588"/>
        <dbReference type="ChEBI" id="CHEBI:15378"/>
        <dbReference type="ChEBI" id="CHEBI:29123"/>
        <dbReference type="ChEBI" id="CHEBI:43474"/>
        <dbReference type="ChEBI" id="CHEBI:57783"/>
        <dbReference type="ChEBI" id="CHEBI:57936"/>
        <dbReference type="ChEBI" id="CHEBI:58349"/>
        <dbReference type="EC" id="1.2.1.38"/>
    </reaction>
</comment>
<dbReference type="NCBIfam" id="TIGR01851">
    <property type="entry name" value="argC_other"/>
    <property type="match status" value="1"/>
</dbReference>
<dbReference type="RefSeq" id="WP_109587395.1">
    <property type="nucleotide sequence ID" value="NZ_QGHD01000008.1"/>
</dbReference>
<dbReference type="HAMAP" id="MF_01110">
    <property type="entry name" value="ArgC_type2"/>
    <property type="match status" value="1"/>
</dbReference>
<name>A0ABX5LL79_9BACT</name>
<accession>A0ABX5LL79</accession>
<organism evidence="8 9">
    <name type="scientific">Hallerella porci</name>
    <dbReference type="NCBI Taxonomy" id="1945871"/>
    <lineage>
        <taxon>Bacteria</taxon>
        <taxon>Pseudomonadati</taxon>
        <taxon>Fibrobacterota</taxon>
        <taxon>Fibrobacteria</taxon>
        <taxon>Fibrobacterales</taxon>
        <taxon>Fibrobacteraceae</taxon>
        <taxon>Hallerella</taxon>
    </lineage>
</organism>
<keyword evidence="3 6" id="KW-0028">Amino-acid biosynthesis</keyword>
<gene>
    <name evidence="6" type="primary">argC</name>
    <name evidence="8" type="ORF">B0H50_10830</name>
</gene>
<comment type="subcellular location">
    <subcellularLocation>
        <location evidence="6">Cytoplasm</location>
    </subcellularLocation>
</comment>
<comment type="caution">
    <text evidence="8">The sequence shown here is derived from an EMBL/GenBank/DDBJ whole genome shotgun (WGS) entry which is preliminary data.</text>
</comment>